<dbReference type="CDD" id="cd03784">
    <property type="entry name" value="GT1_Gtf-like"/>
    <property type="match status" value="1"/>
</dbReference>
<evidence type="ECO:0000313" key="2">
    <source>
        <dbReference type="Proteomes" id="UP000198942"/>
    </source>
</evidence>
<dbReference type="GO" id="GO:0008194">
    <property type="term" value="F:UDP-glycosyltransferase activity"/>
    <property type="evidence" value="ECO:0007669"/>
    <property type="project" value="InterPro"/>
</dbReference>
<accession>A0A1H8NW31</accession>
<dbReference type="Gene3D" id="3.40.50.2000">
    <property type="entry name" value="Glycogen Phosphorylase B"/>
    <property type="match status" value="2"/>
</dbReference>
<keyword evidence="2" id="KW-1185">Reference proteome</keyword>
<evidence type="ECO:0000313" key="1">
    <source>
        <dbReference type="EMBL" id="SEO33508.1"/>
    </source>
</evidence>
<dbReference type="PANTHER" id="PTHR48050:SF13">
    <property type="entry name" value="STEROL 3-BETA-GLUCOSYLTRANSFERASE UGT80A2"/>
    <property type="match status" value="1"/>
</dbReference>
<dbReference type="SUPFAM" id="SSF53756">
    <property type="entry name" value="UDP-Glycosyltransferase/glycogen phosphorylase"/>
    <property type="match status" value="1"/>
</dbReference>
<name>A0A1H8NW31_9SPHI</name>
<dbReference type="EMBL" id="FOCL01000007">
    <property type="protein sequence ID" value="SEO33508.1"/>
    <property type="molecule type" value="Genomic_DNA"/>
</dbReference>
<gene>
    <name evidence="1" type="ORF">SAMN05192574_107110</name>
</gene>
<keyword evidence="1" id="KW-0808">Transferase</keyword>
<dbReference type="PANTHER" id="PTHR48050">
    <property type="entry name" value="STEROL 3-BETA-GLUCOSYLTRANSFERASE"/>
    <property type="match status" value="1"/>
</dbReference>
<dbReference type="InterPro" id="IPR002213">
    <property type="entry name" value="UDP_glucos_trans"/>
</dbReference>
<dbReference type="Pfam" id="PF00201">
    <property type="entry name" value="UDPGT"/>
    <property type="match status" value="1"/>
</dbReference>
<dbReference type="GO" id="GO:0017000">
    <property type="term" value="P:antibiotic biosynthetic process"/>
    <property type="evidence" value="ECO:0007669"/>
    <property type="project" value="UniProtKB-ARBA"/>
</dbReference>
<protein>
    <submittedName>
        <fullName evidence="1">Glycosyltransferase, MGT family</fullName>
    </submittedName>
</protein>
<dbReference type="RefSeq" id="WP_091214240.1">
    <property type="nucleotide sequence ID" value="NZ_FOCL01000007.1"/>
</dbReference>
<sequence>MNQATLKELTGKKILIATIAADGHFNPLTGLAKFLADNGADVRWYTSVVHEAKLKKLGIPHFPFLKAIDINANNIHSLFPQRKFLTDAGQKANFDMINIFIKPGPDHFEDIRDLQQEFPFEAIIAESMFPAIPYLSAMLDVPVISIGIIPLAEVSDDLGPYGPGFYPPANSEEREHIARLNKTFNDEVYKEHIDCLSSLLSRYDIQHQRTNVFDMLIKTSDLYLQIGSPSFEYTRGNIGKNVRFIGSLLPYSAPANENRWDDKRLDEYKKVVLVTQGTIENDITKLLGPTLEAFKGTDTLVIATTGGNQTHELRTKYPYNNLIIEDYIPFDEVMPFANVYITNGGYGGTLLGIKNRLPMVAAGLFEGKAEICARLGHFKYGIDLRTERPTPDEIRNAVVNVLADPVYKNNITALADEMEQYDARELCAKYLVELLNQYNTINVA</sequence>
<dbReference type="OrthoDB" id="6620093at2"/>
<reference evidence="2" key="1">
    <citation type="submission" date="2016-10" db="EMBL/GenBank/DDBJ databases">
        <authorList>
            <person name="Varghese N."/>
            <person name="Submissions S."/>
        </authorList>
    </citation>
    <scope>NUCLEOTIDE SEQUENCE [LARGE SCALE GENOMIC DNA]</scope>
    <source>
        <strain evidence="2">Gh-48</strain>
    </source>
</reference>
<proteinExistence type="predicted"/>
<dbReference type="STRING" id="551995.SAMN05192574_107110"/>
<organism evidence="1 2">
    <name type="scientific">Mucilaginibacter gossypiicola</name>
    <dbReference type="NCBI Taxonomy" id="551995"/>
    <lineage>
        <taxon>Bacteria</taxon>
        <taxon>Pseudomonadati</taxon>
        <taxon>Bacteroidota</taxon>
        <taxon>Sphingobacteriia</taxon>
        <taxon>Sphingobacteriales</taxon>
        <taxon>Sphingobacteriaceae</taxon>
        <taxon>Mucilaginibacter</taxon>
    </lineage>
</organism>
<dbReference type="Proteomes" id="UP000198942">
    <property type="component" value="Unassembled WGS sequence"/>
</dbReference>
<dbReference type="AlphaFoldDB" id="A0A1H8NW31"/>
<dbReference type="InterPro" id="IPR050426">
    <property type="entry name" value="Glycosyltransferase_28"/>
</dbReference>